<protein>
    <submittedName>
        <fullName evidence="2">Uncharacterized protein</fullName>
    </submittedName>
</protein>
<feature type="chain" id="PRO_5010158194" evidence="1">
    <location>
        <begin position="25"/>
        <end position="185"/>
    </location>
</feature>
<reference evidence="3" key="1">
    <citation type="submission" date="2016-10" db="EMBL/GenBank/DDBJ databases">
        <authorList>
            <person name="Varghese N."/>
            <person name="Submissions S."/>
        </authorList>
    </citation>
    <scope>NUCLEOTIDE SEQUENCE [LARGE SCALE GENOMIC DNA]</scope>
    <source>
        <strain evidence="3">DSM 27839</strain>
    </source>
</reference>
<name>A0A1H2S8V9_9RHOB</name>
<evidence type="ECO:0000313" key="3">
    <source>
        <dbReference type="Proteomes" id="UP000183400"/>
    </source>
</evidence>
<organism evidence="2 3">
    <name type="scientific">Ruegeria halocynthiae</name>
    <dbReference type="NCBI Taxonomy" id="985054"/>
    <lineage>
        <taxon>Bacteria</taxon>
        <taxon>Pseudomonadati</taxon>
        <taxon>Pseudomonadota</taxon>
        <taxon>Alphaproteobacteria</taxon>
        <taxon>Rhodobacterales</taxon>
        <taxon>Roseobacteraceae</taxon>
        <taxon>Ruegeria</taxon>
    </lineage>
</organism>
<proteinExistence type="predicted"/>
<keyword evidence="1" id="KW-0732">Signal</keyword>
<sequence length="185" mass="21026">MINHVRMASLLISLLALNCNMALAEDVQSSLAQKIKKFSETRQVQGGNKIGNRVWFPEIRFRQYIKLDGCNLTAENEETTTQGIRTHGITFDLTKTVLPDPSDPDSADWGIVSFTEGVQWGEIVFRFIKPYTPTPYGTGDLYGSMEFSPVKLYLFGMQELQDVEQPHRLLVLLQHYQTQYCAFIG</sequence>
<evidence type="ECO:0000256" key="1">
    <source>
        <dbReference type="SAM" id="SignalP"/>
    </source>
</evidence>
<evidence type="ECO:0000313" key="2">
    <source>
        <dbReference type="EMBL" id="SDW28091.1"/>
    </source>
</evidence>
<gene>
    <name evidence="2" type="ORF">SAMN05444358_101396</name>
</gene>
<accession>A0A1H2S8V9</accession>
<keyword evidence="3" id="KW-1185">Reference proteome</keyword>
<dbReference type="AlphaFoldDB" id="A0A1H2S8V9"/>
<feature type="signal peptide" evidence="1">
    <location>
        <begin position="1"/>
        <end position="24"/>
    </location>
</feature>
<dbReference type="Proteomes" id="UP000183400">
    <property type="component" value="Unassembled WGS sequence"/>
</dbReference>
<dbReference type="EMBL" id="FNNP01000001">
    <property type="protein sequence ID" value="SDW28091.1"/>
    <property type="molecule type" value="Genomic_DNA"/>
</dbReference>